<proteinExistence type="predicted"/>
<dbReference type="AlphaFoldDB" id="A0A8J2WVC2"/>
<organism evidence="1 2">
    <name type="scientific">Pelagomonas calceolata</name>
    <dbReference type="NCBI Taxonomy" id="35677"/>
    <lineage>
        <taxon>Eukaryota</taxon>
        <taxon>Sar</taxon>
        <taxon>Stramenopiles</taxon>
        <taxon>Ochrophyta</taxon>
        <taxon>Pelagophyceae</taxon>
        <taxon>Pelagomonadales</taxon>
        <taxon>Pelagomonadaceae</taxon>
        <taxon>Pelagomonas</taxon>
    </lineage>
</organism>
<name>A0A8J2WVC2_9STRA</name>
<dbReference type="Proteomes" id="UP000789595">
    <property type="component" value="Unassembled WGS sequence"/>
</dbReference>
<keyword evidence="2" id="KW-1185">Reference proteome</keyword>
<evidence type="ECO:0000313" key="2">
    <source>
        <dbReference type="Proteomes" id="UP000789595"/>
    </source>
</evidence>
<gene>
    <name evidence="1" type="ORF">PECAL_2P18360</name>
</gene>
<protein>
    <submittedName>
        <fullName evidence="1">Uncharacterized protein</fullName>
    </submittedName>
</protein>
<comment type="caution">
    <text evidence="1">The sequence shown here is derived from an EMBL/GenBank/DDBJ whole genome shotgun (WGS) entry which is preliminary data.</text>
</comment>
<dbReference type="EMBL" id="CAKKNE010000002">
    <property type="protein sequence ID" value="CAH0368754.1"/>
    <property type="molecule type" value="Genomic_DNA"/>
</dbReference>
<feature type="non-terminal residue" evidence="1">
    <location>
        <position position="1"/>
    </location>
</feature>
<accession>A0A8J2WVC2</accession>
<sequence>ACLAALAREKHGFTLVVELVPLRLVRGPPRRLRRRGPGFGRRRAGGGVAGLAQEAVRERGQRPCGGAAGFVAIAPRDDERHNTIKHDADRHHRRLLLFLSRSLRLRLGRGGSLHRLSSLFGFGAHFCYARVPGATTRRGQPRDEVRRPARLPFAIARGLRQCQVLA</sequence>
<evidence type="ECO:0000313" key="1">
    <source>
        <dbReference type="EMBL" id="CAH0368754.1"/>
    </source>
</evidence>
<reference evidence="1" key="1">
    <citation type="submission" date="2021-11" db="EMBL/GenBank/DDBJ databases">
        <authorList>
            <consortium name="Genoscope - CEA"/>
            <person name="William W."/>
        </authorList>
    </citation>
    <scope>NUCLEOTIDE SEQUENCE</scope>
</reference>